<name>A0A814NHJ5_9BILA</name>
<keyword evidence="2 4" id="KW-0863">Zinc-finger</keyword>
<comment type="caution">
    <text evidence="8">The sequence shown here is derived from an EMBL/GenBank/DDBJ whole genome shotgun (WGS) entry which is preliminary data.</text>
</comment>
<dbReference type="InterPro" id="IPR013010">
    <property type="entry name" value="Znf_SIAH"/>
</dbReference>
<evidence type="ECO:0000256" key="3">
    <source>
        <dbReference type="ARBA" id="ARBA00022833"/>
    </source>
</evidence>
<feature type="domain" description="RING-type" evidence="6">
    <location>
        <begin position="27"/>
        <end position="64"/>
    </location>
</feature>
<dbReference type="EMBL" id="CAJOAZ010001677">
    <property type="protein sequence ID" value="CAF3843551.1"/>
    <property type="molecule type" value="Genomic_DNA"/>
</dbReference>
<evidence type="ECO:0000256" key="4">
    <source>
        <dbReference type="PROSITE-ProRule" id="PRU00455"/>
    </source>
</evidence>
<keyword evidence="5" id="KW-0175">Coiled coil</keyword>
<organism evidence="8 10">
    <name type="scientific">Adineta steineri</name>
    <dbReference type="NCBI Taxonomy" id="433720"/>
    <lineage>
        <taxon>Eukaryota</taxon>
        <taxon>Metazoa</taxon>
        <taxon>Spiralia</taxon>
        <taxon>Gnathifera</taxon>
        <taxon>Rotifera</taxon>
        <taxon>Eurotatoria</taxon>
        <taxon>Bdelloidea</taxon>
        <taxon>Adinetida</taxon>
        <taxon>Adinetidae</taxon>
        <taxon>Adineta</taxon>
    </lineage>
</organism>
<dbReference type="AlphaFoldDB" id="A0A814NHJ5"/>
<proteinExistence type="predicted"/>
<dbReference type="EMBL" id="CAJNOG010000223">
    <property type="protein sequence ID" value="CAF1091531.1"/>
    <property type="molecule type" value="Genomic_DNA"/>
</dbReference>
<protein>
    <submittedName>
        <fullName evidence="8">Uncharacterized protein</fullName>
    </submittedName>
</protein>
<dbReference type="PROSITE" id="PS50089">
    <property type="entry name" value="ZF_RING_2"/>
    <property type="match status" value="1"/>
</dbReference>
<dbReference type="Proteomes" id="UP000663844">
    <property type="component" value="Unassembled WGS sequence"/>
</dbReference>
<sequence>MASMSGEGYLRDRVRDSSGVNIEHLECSICKDLLWIPVACQTCETPFCSACIKQWRTNRPIKCPNLCDTFIERKCPPFIVKMLSQLQIACAYQTYGCNEIIPYEALEKHELQCDYRRQQCSGCHLEVSKRELANHEANCALIDVTCPDCKFVYKRCDASMVHTDNVCLREQLRQLRIEFQENKRELQDFSQQMKELRTLQALSHKYVTITFHNLMNSYSKRGACPELYRGLKWSGFEYMYESYARMKHANSGYVYAFQSTDSSCIIFSSSHASISVDPPNEVFSVLALTACAAWIDNLQLTITGHRNSIKIKNHISALRFGKPQEIILGWTDIDMLTFESSREIRPSETPNSGNQFIFTCLRFAY</sequence>
<dbReference type="GO" id="GO:0008270">
    <property type="term" value="F:zinc ion binding"/>
    <property type="evidence" value="ECO:0007669"/>
    <property type="project" value="UniProtKB-KW"/>
</dbReference>
<gene>
    <name evidence="8" type="ORF">JYZ213_LOCUS20867</name>
    <name evidence="9" type="ORF">OXD698_LOCUS20831</name>
</gene>
<dbReference type="Gene3D" id="3.30.40.10">
    <property type="entry name" value="Zinc/RING finger domain, C3HC4 (zinc finger)"/>
    <property type="match status" value="2"/>
</dbReference>
<evidence type="ECO:0000259" key="6">
    <source>
        <dbReference type="PROSITE" id="PS50089"/>
    </source>
</evidence>
<feature type="coiled-coil region" evidence="5">
    <location>
        <begin position="165"/>
        <end position="199"/>
    </location>
</feature>
<dbReference type="InterPro" id="IPR001841">
    <property type="entry name" value="Znf_RING"/>
</dbReference>
<feature type="domain" description="SIAH-type" evidence="7">
    <location>
        <begin position="85"/>
        <end position="141"/>
    </location>
</feature>
<reference evidence="8" key="1">
    <citation type="submission" date="2021-02" db="EMBL/GenBank/DDBJ databases">
        <authorList>
            <person name="Nowell W R."/>
        </authorList>
    </citation>
    <scope>NUCLEOTIDE SEQUENCE</scope>
</reference>
<dbReference type="SUPFAM" id="SSF49599">
    <property type="entry name" value="TRAF domain-like"/>
    <property type="match status" value="1"/>
</dbReference>
<keyword evidence="3" id="KW-0862">Zinc</keyword>
<dbReference type="Proteomes" id="UP000663845">
    <property type="component" value="Unassembled WGS sequence"/>
</dbReference>
<dbReference type="SUPFAM" id="SSF57850">
    <property type="entry name" value="RING/U-box"/>
    <property type="match status" value="1"/>
</dbReference>
<dbReference type="InterPro" id="IPR013083">
    <property type="entry name" value="Znf_RING/FYVE/PHD"/>
</dbReference>
<evidence type="ECO:0000256" key="5">
    <source>
        <dbReference type="SAM" id="Coils"/>
    </source>
</evidence>
<evidence type="ECO:0000259" key="7">
    <source>
        <dbReference type="PROSITE" id="PS51081"/>
    </source>
</evidence>
<accession>A0A814NHJ5</accession>
<dbReference type="PROSITE" id="PS51081">
    <property type="entry name" value="ZF_SIAH"/>
    <property type="match status" value="1"/>
</dbReference>
<evidence type="ECO:0000256" key="2">
    <source>
        <dbReference type="ARBA" id="ARBA00022771"/>
    </source>
</evidence>
<dbReference type="PANTHER" id="PTHR10131:SF94">
    <property type="entry name" value="TNF RECEPTOR-ASSOCIATED FACTOR 4"/>
    <property type="match status" value="1"/>
</dbReference>
<evidence type="ECO:0000313" key="9">
    <source>
        <dbReference type="EMBL" id="CAF3843551.1"/>
    </source>
</evidence>
<keyword evidence="1" id="KW-0479">Metal-binding</keyword>
<evidence type="ECO:0000256" key="1">
    <source>
        <dbReference type="ARBA" id="ARBA00022723"/>
    </source>
</evidence>
<dbReference type="PANTHER" id="PTHR10131">
    <property type="entry name" value="TNF RECEPTOR ASSOCIATED FACTOR"/>
    <property type="match status" value="1"/>
</dbReference>
<evidence type="ECO:0000313" key="8">
    <source>
        <dbReference type="EMBL" id="CAF1091531.1"/>
    </source>
</evidence>
<evidence type="ECO:0000313" key="10">
    <source>
        <dbReference type="Proteomes" id="UP000663845"/>
    </source>
</evidence>